<gene>
    <name evidence="2" type="ORF">VFPPC_16640</name>
</gene>
<feature type="transmembrane region" description="Helical" evidence="1">
    <location>
        <begin position="6"/>
        <end position="27"/>
    </location>
</feature>
<organism evidence="2 3">
    <name type="scientific">Pochonia chlamydosporia 170</name>
    <dbReference type="NCBI Taxonomy" id="1380566"/>
    <lineage>
        <taxon>Eukaryota</taxon>
        <taxon>Fungi</taxon>
        <taxon>Dikarya</taxon>
        <taxon>Ascomycota</taxon>
        <taxon>Pezizomycotina</taxon>
        <taxon>Sordariomycetes</taxon>
        <taxon>Hypocreomycetidae</taxon>
        <taxon>Hypocreales</taxon>
        <taxon>Clavicipitaceae</taxon>
        <taxon>Pochonia</taxon>
    </lineage>
</organism>
<dbReference type="RefSeq" id="XP_018140023.1">
    <property type="nucleotide sequence ID" value="XM_018294393.1"/>
</dbReference>
<keyword evidence="1" id="KW-0472">Membrane</keyword>
<evidence type="ECO:0000313" key="3">
    <source>
        <dbReference type="Proteomes" id="UP000078397"/>
    </source>
</evidence>
<sequence>MGVFEGGLLSLVCVCLLNIQVWVFFTLSKVGRFSFLNTARRTSGIEEDRNFWISIHGHMHEIEGCLVVGRSRQIEGGTVHQVMDE</sequence>
<protein>
    <submittedName>
        <fullName evidence="2">Uncharacterized protein</fullName>
    </submittedName>
</protein>
<accession>A0A179FB37</accession>
<keyword evidence="3" id="KW-1185">Reference proteome</keyword>
<dbReference type="GeneID" id="28858387"/>
<proteinExistence type="predicted"/>
<keyword evidence="1" id="KW-1133">Transmembrane helix</keyword>
<dbReference type="Proteomes" id="UP000078397">
    <property type="component" value="Unassembled WGS sequence"/>
</dbReference>
<reference evidence="2 3" key="1">
    <citation type="journal article" date="2016" name="PLoS Pathog.">
        <title>Biosynthesis of antibiotic leucinostatins in bio-control fungus Purpureocillium lilacinum and their inhibition on phytophthora revealed by genome mining.</title>
        <authorList>
            <person name="Wang G."/>
            <person name="Liu Z."/>
            <person name="Lin R."/>
            <person name="Li E."/>
            <person name="Mao Z."/>
            <person name="Ling J."/>
            <person name="Yang Y."/>
            <person name="Yin W.B."/>
            <person name="Xie B."/>
        </authorList>
    </citation>
    <scope>NUCLEOTIDE SEQUENCE [LARGE SCALE GENOMIC DNA]</scope>
    <source>
        <strain evidence="2">170</strain>
    </source>
</reference>
<keyword evidence="1" id="KW-0812">Transmembrane</keyword>
<evidence type="ECO:0000313" key="2">
    <source>
        <dbReference type="EMBL" id="OAQ62319.1"/>
    </source>
</evidence>
<dbReference type="EMBL" id="LSBJ02000007">
    <property type="protein sequence ID" value="OAQ62319.1"/>
    <property type="molecule type" value="Genomic_DNA"/>
</dbReference>
<evidence type="ECO:0000256" key="1">
    <source>
        <dbReference type="SAM" id="Phobius"/>
    </source>
</evidence>
<dbReference type="AlphaFoldDB" id="A0A179FB37"/>
<comment type="caution">
    <text evidence="2">The sequence shown here is derived from an EMBL/GenBank/DDBJ whole genome shotgun (WGS) entry which is preliminary data.</text>
</comment>
<name>A0A179FB37_METCM</name>
<dbReference type="KEGG" id="pchm:VFPPC_16640"/>